<accession>A0A7Y0TYW1</accession>
<comment type="caution">
    <text evidence="2">The sequence shown here is derived from an EMBL/GenBank/DDBJ whole genome shotgun (WGS) entry which is preliminary data.</text>
</comment>
<gene>
    <name evidence="2" type="ORF">HHJ74_05420</name>
</gene>
<dbReference type="RefSeq" id="WP_004016078.1">
    <property type="nucleotide sequence ID" value="NZ_CAMPUA010000001.1"/>
</dbReference>
<evidence type="ECO:0000256" key="1">
    <source>
        <dbReference type="SAM" id="SignalP"/>
    </source>
</evidence>
<evidence type="ECO:0000313" key="2">
    <source>
        <dbReference type="EMBL" id="NMW93135.1"/>
    </source>
</evidence>
<feature type="chain" id="PRO_5038734845" description="PknH-like extracellular domain-containing protein" evidence="1">
    <location>
        <begin position="17"/>
        <end position="227"/>
    </location>
</feature>
<dbReference type="PROSITE" id="PS51257">
    <property type="entry name" value="PROKAR_LIPOPROTEIN"/>
    <property type="match status" value="1"/>
</dbReference>
<evidence type="ECO:0000313" key="3">
    <source>
        <dbReference type="Proteomes" id="UP000582487"/>
    </source>
</evidence>
<proteinExistence type="predicted"/>
<sequence length="227" mass="23540">MKARKLGAALTGIALAGILAGCGGTVVDSQPAAGSPDVGDTAHIFKDLPLAGEALVPYNKDKSVQLRQQFELLASEANSAQVQGEGCQDVLPGSFALANLHWPSLAATSTTGKSSAQVFLAPSDKDVATLLGTIRKQAATCRNATVTFGSHVTKISVKPFAGSACPAGFTQTVTRSGKTQSLDVCFTGKRNALLAVAVADRAQHGMDETLAAYAEDFFVQLGRIYLK</sequence>
<name>A0A7Y0TYW1_9ACTO</name>
<feature type="signal peptide" evidence="1">
    <location>
        <begin position="1"/>
        <end position="16"/>
    </location>
</feature>
<dbReference type="Proteomes" id="UP000582487">
    <property type="component" value="Unassembled WGS sequence"/>
</dbReference>
<reference evidence="2 3" key="1">
    <citation type="submission" date="2020-04" db="EMBL/GenBank/DDBJ databases">
        <title>Antimicrobial susceptibility and clonality of vaginal-derived multi-drug resistant Mobiluncus isolates in China.</title>
        <authorList>
            <person name="Zhang X."/>
        </authorList>
    </citation>
    <scope>NUCLEOTIDE SEQUENCE [LARGE SCALE GENOMIC DNA]</scope>
    <source>
        <strain evidence="2 3">7</strain>
    </source>
</reference>
<evidence type="ECO:0008006" key="4">
    <source>
        <dbReference type="Google" id="ProtNLM"/>
    </source>
</evidence>
<keyword evidence="1" id="KW-0732">Signal</keyword>
<organism evidence="2 3">
    <name type="scientific">Mobiluncus mulieris</name>
    <dbReference type="NCBI Taxonomy" id="2052"/>
    <lineage>
        <taxon>Bacteria</taxon>
        <taxon>Bacillati</taxon>
        <taxon>Actinomycetota</taxon>
        <taxon>Actinomycetes</taxon>
        <taxon>Actinomycetales</taxon>
        <taxon>Actinomycetaceae</taxon>
        <taxon>Mobiluncus</taxon>
    </lineage>
</organism>
<protein>
    <recommendedName>
        <fullName evidence="4">PknH-like extracellular domain-containing protein</fullName>
    </recommendedName>
</protein>
<dbReference type="AlphaFoldDB" id="A0A7Y0TYW1"/>
<dbReference type="EMBL" id="JABCUV010000005">
    <property type="protein sequence ID" value="NMW93135.1"/>
    <property type="molecule type" value="Genomic_DNA"/>
</dbReference>